<proteinExistence type="predicted"/>
<reference evidence="1" key="1">
    <citation type="submission" date="2021-04" db="EMBL/GenBank/DDBJ databases">
        <authorList>
            <person name="Vanwijnsberghe S."/>
        </authorList>
    </citation>
    <scope>NUCLEOTIDE SEQUENCE</scope>
    <source>
        <strain evidence="1">LMG 31841</strain>
    </source>
</reference>
<accession>A0A9N8WZS7</accession>
<evidence type="ECO:0000313" key="2">
    <source>
        <dbReference type="Proteomes" id="UP000789704"/>
    </source>
</evidence>
<comment type="caution">
    <text evidence="1">The sequence shown here is derived from an EMBL/GenBank/DDBJ whole genome shotgun (WGS) entry which is preliminary data.</text>
</comment>
<sequence length="204" mass="22072">MQISNPFALESSQLVQLLNPFGDGLLADFASGPALSACLPSHMPLPPEVTEDLHLCLTSSGGQETSVIIVTAVIDEVFAFHYFLDGSDEDTWRALNAWDEQGGFQLLVHHDGGDETLPLIQRLPEGVRLSAMFADIRSTGGQDKTIKFLARASFACGNREMEKAARAYFPHVVHQGSFIVATPKVALCAEALSAMHNVSPEVLH</sequence>
<gene>
    <name evidence="1" type="ORF">LMG31841_00380</name>
</gene>
<keyword evidence="2" id="KW-1185">Reference proteome</keyword>
<name>A0A9N8WZS7_9BURK</name>
<evidence type="ECO:0000313" key="1">
    <source>
        <dbReference type="EMBL" id="CAG4887249.1"/>
    </source>
</evidence>
<organism evidence="1 2">
    <name type="scientific">Paraburkholderia saeva</name>
    <dbReference type="NCBI Taxonomy" id="2777537"/>
    <lineage>
        <taxon>Bacteria</taxon>
        <taxon>Pseudomonadati</taxon>
        <taxon>Pseudomonadota</taxon>
        <taxon>Betaproteobacteria</taxon>
        <taxon>Burkholderiales</taxon>
        <taxon>Burkholderiaceae</taxon>
        <taxon>Paraburkholderia</taxon>
    </lineage>
</organism>
<dbReference type="AlphaFoldDB" id="A0A9N8WZS7"/>
<protein>
    <submittedName>
        <fullName evidence="1">Uncharacterized protein</fullName>
    </submittedName>
</protein>
<dbReference type="Proteomes" id="UP000789704">
    <property type="component" value="Unassembled WGS sequence"/>
</dbReference>
<dbReference type="RefSeq" id="WP_228874451.1">
    <property type="nucleotide sequence ID" value="NZ_CAJQYZ010000001.1"/>
</dbReference>
<dbReference type="EMBL" id="CAJQZC010000001">
    <property type="protein sequence ID" value="CAG4887249.1"/>
    <property type="molecule type" value="Genomic_DNA"/>
</dbReference>